<dbReference type="RefSeq" id="WP_250867162.1">
    <property type="nucleotide sequence ID" value="NZ_JAGSOI010000004.1"/>
</dbReference>
<reference evidence="4" key="1">
    <citation type="journal article" date="2021" name="mSystems">
        <title>Bacteria and Archaea Synergistically Convert Glycine Betaine to Biogenic Methane in the Formosa Cold Seep of the South China Sea.</title>
        <authorList>
            <person name="Li L."/>
            <person name="Zhang W."/>
            <person name="Zhang S."/>
            <person name="Song L."/>
            <person name="Sun Q."/>
            <person name="Zhang H."/>
            <person name="Xiang H."/>
            <person name="Dong X."/>
        </authorList>
    </citation>
    <scope>NUCLEOTIDE SEQUENCE</scope>
    <source>
        <strain evidence="4">LLY</strain>
    </source>
</reference>
<dbReference type="GO" id="GO:0016491">
    <property type="term" value="F:oxidoreductase activity"/>
    <property type="evidence" value="ECO:0007669"/>
    <property type="project" value="UniProtKB-KW"/>
</dbReference>
<dbReference type="InterPro" id="IPR023312">
    <property type="entry name" value="Put_nitroreductase_C_bac"/>
</dbReference>
<dbReference type="CDD" id="cd02062">
    <property type="entry name" value="Nitro_FMN_reductase"/>
    <property type="match status" value="1"/>
</dbReference>
<comment type="caution">
    <text evidence="4">The sequence shown here is derived from an EMBL/GenBank/DDBJ whole genome shotgun (WGS) entry which is preliminary data.</text>
</comment>
<proteinExistence type="inferred from homology"/>
<name>A0A9E4ZCN0_9EURY</name>
<accession>A0A9E4ZCN0</accession>
<dbReference type="PANTHER" id="PTHR43673">
    <property type="entry name" value="NAD(P)H NITROREDUCTASE YDGI-RELATED"/>
    <property type="match status" value="1"/>
</dbReference>
<keyword evidence="2" id="KW-0560">Oxidoreductase</keyword>
<sequence length="191" mass="21824">MLSELVLRTRSYRRFKQTEVPSKEMLTELVNIARVSASATNSQPLKYIISSDLRTNAMIFEQLGWAGYLHEWKGPAEGERPAAYIIILDDTRIRPDARYDAGIALQNIRLAAMEKGIGSCVIGSVNREVLREELDVPPELEIMLVLAMGIPAEEIVLEETGEEHDIRYWRDENGCHHVPKRELEEVLFKVY</sequence>
<protein>
    <submittedName>
        <fullName evidence="4">Nitroreductase family protein</fullName>
    </submittedName>
</protein>
<dbReference type="AlphaFoldDB" id="A0A9E4ZCN0"/>
<evidence type="ECO:0000313" key="4">
    <source>
        <dbReference type="EMBL" id="MCM1985788.1"/>
    </source>
</evidence>
<reference evidence="4" key="2">
    <citation type="submission" date="2021-04" db="EMBL/GenBank/DDBJ databases">
        <authorList>
            <person name="Dong X."/>
        </authorList>
    </citation>
    <scope>NUCLEOTIDE SEQUENCE</scope>
    <source>
        <strain evidence="4">LLY</strain>
    </source>
</reference>
<dbReference type="Gene3D" id="3.40.109.10">
    <property type="entry name" value="NADH Oxidase"/>
    <property type="match status" value="1"/>
</dbReference>
<dbReference type="SUPFAM" id="SSF55469">
    <property type="entry name" value="FMN-dependent nitroreductase-like"/>
    <property type="match status" value="1"/>
</dbReference>
<dbReference type="Proteomes" id="UP001056766">
    <property type="component" value="Unassembled WGS sequence"/>
</dbReference>
<evidence type="ECO:0000256" key="1">
    <source>
        <dbReference type="ARBA" id="ARBA00007118"/>
    </source>
</evidence>
<dbReference type="PANTHER" id="PTHR43673:SF10">
    <property type="entry name" value="NADH DEHYDROGENASE_NAD(P)H NITROREDUCTASE XCC3605-RELATED"/>
    <property type="match status" value="1"/>
</dbReference>
<feature type="domain" description="Nitroreductase" evidence="3">
    <location>
        <begin position="8"/>
        <end position="149"/>
    </location>
</feature>
<dbReference type="Pfam" id="PF00881">
    <property type="entry name" value="Nitroreductase"/>
    <property type="match status" value="1"/>
</dbReference>
<gene>
    <name evidence="4" type="ORF">KDK67_01960</name>
</gene>
<evidence type="ECO:0000256" key="2">
    <source>
        <dbReference type="ARBA" id="ARBA00023002"/>
    </source>
</evidence>
<keyword evidence="5" id="KW-1185">Reference proteome</keyword>
<organism evidence="4 5">
    <name type="scientific">Methanococcoides seepicolus</name>
    <dbReference type="NCBI Taxonomy" id="2828780"/>
    <lineage>
        <taxon>Archaea</taxon>
        <taxon>Methanobacteriati</taxon>
        <taxon>Methanobacteriota</taxon>
        <taxon>Stenosarchaea group</taxon>
        <taxon>Methanomicrobia</taxon>
        <taxon>Methanosarcinales</taxon>
        <taxon>Methanosarcinaceae</taxon>
        <taxon>Methanococcoides</taxon>
    </lineage>
</organism>
<dbReference type="EMBL" id="JAGSOI010000004">
    <property type="protein sequence ID" value="MCM1985788.1"/>
    <property type="molecule type" value="Genomic_DNA"/>
</dbReference>
<dbReference type="InterPro" id="IPR000415">
    <property type="entry name" value="Nitroreductase-like"/>
</dbReference>
<dbReference type="InterPro" id="IPR029479">
    <property type="entry name" value="Nitroreductase"/>
</dbReference>
<dbReference type="Gene3D" id="2.20.180.10">
    <property type="entry name" value="putative fmn-dependent nitroreductase like domains"/>
    <property type="match status" value="1"/>
</dbReference>
<comment type="similarity">
    <text evidence="1">Belongs to the nitroreductase family.</text>
</comment>
<evidence type="ECO:0000259" key="3">
    <source>
        <dbReference type="Pfam" id="PF00881"/>
    </source>
</evidence>
<evidence type="ECO:0000313" key="5">
    <source>
        <dbReference type="Proteomes" id="UP001056766"/>
    </source>
</evidence>